<reference evidence="7" key="3">
    <citation type="submission" date="2025-09" db="UniProtKB">
        <authorList>
            <consortium name="Ensembl"/>
        </authorList>
    </citation>
    <scope>IDENTIFICATION</scope>
    <source>
        <strain evidence="7">Glennie</strain>
    </source>
</reference>
<evidence type="ECO:0000259" key="3">
    <source>
        <dbReference type="Pfam" id="PF24507"/>
    </source>
</evidence>
<dbReference type="Pfam" id="PF24291">
    <property type="entry name" value="Ig_CFAP65"/>
    <property type="match status" value="1"/>
</dbReference>
<proteinExistence type="predicted"/>
<dbReference type="InterPro" id="IPR008962">
    <property type="entry name" value="PapD-like_sf"/>
</dbReference>
<dbReference type="Proteomes" id="UP000002279">
    <property type="component" value="Chromosome 1"/>
</dbReference>
<dbReference type="InterPro" id="IPR058536">
    <property type="entry name" value="Ig_CFAP65_4th"/>
</dbReference>
<evidence type="ECO:0000259" key="2">
    <source>
        <dbReference type="Pfam" id="PF24291"/>
    </source>
</evidence>
<accession>A0A6I8PQC0</accession>
<feature type="compositionally biased region" description="Basic residues" evidence="1">
    <location>
        <begin position="1402"/>
        <end position="1415"/>
    </location>
</feature>
<feature type="domain" description="CFAP65 tenth Ig-like" evidence="2">
    <location>
        <begin position="1200"/>
        <end position="1312"/>
    </location>
</feature>
<feature type="compositionally biased region" description="Low complexity" evidence="1">
    <location>
        <begin position="1387"/>
        <end position="1396"/>
    </location>
</feature>
<feature type="domain" description="CFAP65 fourth Ig-like" evidence="3">
    <location>
        <begin position="373"/>
        <end position="465"/>
    </location>
</feature>
<dbReference type="InterPro" id="IPR056305">
    <property type="entry name" value="Ig_CFAP65_10th"/>
</dbReference>
<dbReference type="GO" id="GO:0005737">
    <property type="term" value="C:cytoplasm"/>
    <property type="evidence" value="ECO:0007669"/>
    <property type="project" value="UniProtKB-SubCell"/>
</dbReference>
<dbReference type="InterPro" id="IPR057470">
    <property type="entry name" value="Ig_CFAP65_7th"/>
</dbReference>
<dbReference type="Bgee" id="ENSOANG00000045363">
    <property type="expression patterns" value="Expressed in testis and 7 other cell types or tissues"/>
</dbReference>
<dbReference type="PANTHER" id="PTHR46127:SF1">
    <property type="entry name" value="CILIA- AND FLAGELLA-ASSOCIATED PROTEIN 65"/>
    <property type="match status" value="1"/>
</dbReference>
<dbReference type="Pfam" id="PF25249">
    <property type="entry name" value="Ig_CFAP65_7th"/>
    <property type="match status" value="1"/>
</dbReference>
<protein>
    <submittedName>
        <fullName evidence="7">Cilia and flagella associated protein 65</fullName>
    </submittedName>
</protein>
<evidence type="ECO:0000259" key="5">
    <source>
        <dbReference type="Pfam" id="PF25248"/>
    </source>
</evidence>
<feature type="compositionally biased region" description="Pro residues" evidence="1">
    <location>
        <begin position="525"/>
        <end position="537"/>
    </location>
</feature>
<dbReference type="Ensembl" id="ENSOANT00000068464.1">
    <property type="protein sequence ID" value="ENSOANP00000054620.1"/>
    <property type="gene ID" value="ENSOANG00000045363.1"/>
</dbReference>
<feature type="region of interest" description="Disordered" evidence="1">
    <location>
        <begin position="1548"/>
        <end position="1618"/>
    </location>
</feature>
<reference evidence="7" key="2">
    <citation type="submission" date="2025-08" db="UniProtKB">
        <authorList>
            <consortium name="Ensembl"/>
        </authorList>
    </citation>
    <scope>IDENTIFICATION</scope>
    <source>
        <strain evidence="7">Glennie</strain>
    </source>
</reference>
<evidence type="ECO:0000313" key="8">
    <source>
        <dbReference type="Proteomes" id="UP000002279"/>
    </source>
</evidence>
<dbReference type="Pfam" id="PF25248">
    <property type="entry name" value="Ig_CFAP65_8th"/>
    <property type="match status" value="1"/>
</dbReference>
<dbReference type="InterPro" id="IPR013783">
    <property type="entry name" value="Ig-like_fold"/>
</dbReference>
<evidence type="ECO:0000259" key="4">
    <source>
        <dbReference type="Pfam" id="PF24816"/>
    </source>
</evidence>
<keyword evidence="8" id="KW-1185">Reference proteome</keyword>
<reference evidence="7 8" key="1">
    <citation type="journal article" date="2008" name="Nature">
        <title>Genome analysis of the platypus reveals unique signatures of evolution.</title>
        <authorList>
            <person name="Warren W.C."/>
            <person name="Hillier L.W."/>
            <person name="Marshall Graves J.A."/>
            <person name="Birney E."/>
            <person name="Ponting C.P."/>
            <person name="Grutzner F."/>
            <person name="Belov K."/>
            <person name="Miller W."/>
            <person name="Clarke L."/>
            <person name="Chinwalla A.T."/>
            <person name="Yang S.P."/>
            <person name="Heger A."/>
            <person name="Locke D.P."/>
            <person name="Miethke P."/>
            <person name="Waters P.D."/>
            <person name="Veyrunes F."/>
            <person name="Fulton L."/>
            <person name="Fulton B."/>
            <person name="Graves T."/>
            <person name="Wallis J."/>
            <person name="Puente X.S."/>
            <person name="Lopez-Otin C."/>
            <person name="Ordonez G.R."/>
            <person name="Eichler E.E."/>
            <person name="Chen L."/>
            <person name="Cheng Z."/>
            <person name="Deakin J.E."/>
            <person name="Alsop A."/>
            <person name="Thompson K."/>
            <person name="Kirby P."/>
            <person name="Papenfuss A.T."/>
            <person name="Wakefield M.J."/>
            <person name="Olender T."/>
            <person name="Lancet D."/>
            <person name="Huttley G.A."/>
            <person name="Smit A.F."/>
            <person name="Pask A."/>
            <person name="Temple-Smith P."/>
            <person name="Batzer M.A."/>
            <person name="Walker J.A."/>
            <person name="Konkel M.K."/>
            <person name="Harris R.S."/>
            <person name="Whittington C.M."/>
            <person name="Wong E.S."/>
            <person name="Gemmell N.J."/>
            <person name="Buschiazzo E."/>
            <person name="Vargas Jentzsch I.M."/>
            <person name="Merkel A."/>
            <person name="Schmitz J."/>
            <person name="Zemann A."/>
            <person name="Churakov G."/>
            <person name="Kriegs J.O."/>
            <person name="Brosius J."/>
            <person name="Murchison E.P."/>
            <person name="Sachidanandam R."/>
            <person name="Smith C."/>
            <person name="Hannon G.J."/>
            <person name="Tsend-Ayush E."/>
            <person name="McMillan D."/>
            <person name="Attenborough R."/>
            <person name="Rens W."/>
            <person name="Ferguson-Smith M."/>
            <person name="Lefevre C.M."/>
            <person name="Sharp J.A."/>
            <person name="Nicholas K.R."/>
            <person name="Ray D.A."/>
            <person name="Kube M."/>
            <person name="Reinhardt R."/>
            <person name="Pringle T.H."/>
            <person name="Taylor J."/>
            <person name="Jones R.C."/>
            <person name="Nixon B."/>
            <person name="Dacheux J.L."/>
            <person name="Niwa H."/>
            <person name="Sekita Y."/>
            <person name="Huang X."/>
            <person name="Stark A."/>
            <person name="Kheradpour P."/>
            <person name="Kellis M."/>
            <person name="Flicek P."/>
            <person name="Chen Y."/>
            <person name="Webber C."/>
            <person name="Hardison R."/>
            <person name="Nelson J."/>
            <person name="Hallsworth-Pepin K."/>
            <person name="Delehaunty K."/>
            <person name="Markovic C."/>
            <person name="Minx P."/>
            <person name="Feng Y."/>
            <person name="Kremitzki C."/>
            <person name="Mitreva M."/>
            <person name="Glasscock J."/>
            <person name="Wylie T."/>
            <person name="Wohldmann P."/>
            <person name="Thiru P."/>
            <person name="Nhan M.N."/>
            <person name="Pohl C.S."/>
            <person name="Smith S.M."/>
            <person name="Hou S."/>
            <person name="Nefedov M."/>
            <person name="de Jong P.J."/>
            <person name="Renfree M.B."/>
            <person name="Mardis E.R."/>
            <person name="Wilson R.K."/>
        </authorList>
    </citation>
    <scope>NUCLEOTIDE SEQUENCE [LARGE SCALE GENOMIC DNA]</scope>
    <source>
        <strain evidence="7 8">Glennie</strain>
    </source>
</reference>
<dbReference type="GO" id="GO:0031514">
    <property type="term" value="C:motile cilium"/>
    <property type="evidence" value="ECO:0007669"/>
    <property type="project" value="UniProtKB-SubCell"/>
</dbReference>
<dbReference type="Gene3D" id="2.60.40.10">
    <property type="entry name" value="Immunoglobulins"/>
    <property type="match status" value="6"/>
</dbReference>
<name>A0A6I8PQC0_ORNAN</name>
<feature type="region of interest" description="Disordered" evidence="1">
    <location>
        <begin position="1045"/>
        <end position="1067"/>
    </location>
</feature>
<dbReference type="InterPro" id="IPR052614">
    <property type="entry name" value="CFAP65"/>
</dbReference>
<organism evidence="7 8">
    <name type="scientific">Ornithorhynchus anatinus</name>
    <name type="common">Duckbill platypus</name>
    <dbReference type="NCBI Taxonomy" id="9258"/>
    <lineage>
        <taxon>Eukaryota</taxon>
        <taxon>Metazoa</taxon>
        <taxon>Chordata</taxon>
        <taxon>Craniata</taxon>
        <taxon>Vertebrata</taxon>
        <taxon>Euteleostomi</taxon>
        <taxon>Mammalia</taxon>
        <taxon>Monotremata</taxon>
        <taxon>Ornithorhynchidae</taxon>
        <taxon>Ornithorhynchus</taxon>
    </lineage>
</organism>
<sequence>MWICVSRGLSAPPEFTRTLLSTLISGVRKSRCVFVRVKEKKRVVCGLEVTRCLRWKGWQLGREETKSLALKNVHAKTRKLEFRAPATRFFSTVFPQPIFLSPGMSLVLPVTFRPLEEREYRDRLSFESPEGTFAVELWASLPRHLLLCPARLKLPLCAVAESSEASFPLRNAGDLPTSFRWTAPSPFRILPATGRLEPGDRCRVRVVFQPSAALVYDAPATCWLGDGTRQRRSIQLRAVAKCPQLLVIVGSEGSEGAGSAASRPTLNFGPCPVGRTTERRVQLYNPSAVSARFRIERSWGLPSPDPAFFCPTTDGVVPPGGRQWLPLLFQPQTVGETSVDSFSVLLSDNVSQTPFGVTGSCEGPALVLERSTVNFEWLSLGEHSVQPLGIRNRADVPAFYQFELDGRGGVFSLDRPCGVLPGGARRTLRLTFRPTRPLVYFRRVACLVHHQEPLFLDVLGTCHSDDTKPAVLKPRHLGWHRAHLARGLTLYPPDILSAMLQEGRLERDPDGALRLPRQPRSFPMPSLPDPGPPRCPPPPTEYLAGEAGGFPDPSPPLVVLEPPEVDFGDCPEPPRPRPLRLTNRSRGKVSVAWILPPDGPFRVTPDTCEIPPLKSAAARLHFRAPRPYRLYAAELQAFALYEVLKDFNNVEQDCAICPSSCLKLRATGRSFGPGLVHPVPRYTLDSPKLFPAVPAQAPAYRSLLLTNTGSTLLTFRLRPASLPALAVRPWVGSVAPGAHRVILVSTRPRGTAWRPDRLALELNACPDHTQEITLLSREESAQLRLEGGGNLCFPPALVGFPSTRSLSLRSSSRLPLAFQWRIPSGRADLLQVQPASGLVLPNQAAVSPPLVWTFTPAEEAEYRLRVGLWAWVATGSAPPPASAVTRVRPQVKEEELDFGPVLVHEEETRTLTLLNDGTCALRYRLRADQALGGPRDPDRVRRDPLALELEPTEGTVAARSKTAVRLTARPARRLRYSWVISGAILGRRGAGRSSFRKVLCRATATGVYPALEVVDASAAGGARGVARTRLWRLFSLDALNGYLGRDPTPPELRREEPTPRSVQRIPPVGTPGGLDFNFGAAPLDARPSVFLLLFRNVSAVPARWNFLFPSDQRISPDFWAEKMDLTPQELHQMRVQDNQLFSIAPRAGCLDPGQEQTVELTYRHSFPGTDRLPVLLKVSRGREILLSFVGVTVPPGQGFLHFTSAEHQFAPVAVGTRLPPRQIYELYNGGSVPVTFEIQTEPLQKVREENFRHPVFSCLSPLGEVAPGCLAQLHWIFSPLEAKTYVVDVPFRISGGESARITFKGVGYDPHALGAAGRFHALASSDPSPAVARLSAPGQIAFLSQPRLRLRNIPVHCTVRRLVFLNNPSSGQAVVFSWNLGSGGAAEVNDNNNVGNVERRGGRASRGRGRTRAGGRRRDGRERRTTLPPIKNQRPGLRPAGRSRGKGRRDPNKEGSWLCPEPPEPCLLHLSLTARPARATGGTPRIGRVLDPQLWDPPSGAGPRGLLDDRQFHEAVTRSLKEPVPFYSQLWSEDSAWLLAEKASEGYVLDVSPPLDEEEETEEEEEEEKDEEEEGEEEDGREEEEEDWEKGEEEEKEEEEVELEEEEDEEDGAWERVLPRMNVSRSSLENQMLEKLKAAGLEEKQKEEKETLTRLPAFGKLLESLLENIIRNVLVEASLGEVVLTSQPRVVAPLLNLSRLGSLVCKMGVETVSPKWDGDWVHPDPLVPTPVLSTVPGT</sequence>
<feature type="region of interest" description="Disordered" evidence="1">
    <location>
        <begin position="509"/>
        <end position="537"/>
    </location>
</feature>
<evidence type="ECO:0000259" key="6">
    <source>
        <dbReference type="Pfam" id="PF25249"/>
    </source>
</evidence>
<feature type="domain" description="CFAP65-like ninth Ig-like" evidence="4">
    <location>
        <begin position="1009"/>
        <end position="1190"/>
    </location>
</feature>
<dbReference type="PANTHER" id="PTHR46127">
    <property type="entry name" value="CILIA- AND FLAGELLA-ASSOCIATED PROTEIN 65"/>
    <property type="match status" value="1"/>
</dbReference>
<evidence type="ECO:0000313" key="7">
    <source>
        <dbReference type="Ensembl" id="ENSOANP00000054620.1"/>
    </source>
</evidence>
<dbReference type="Pfam" id="PF24507">
    <property type="entry name" value="Ig_CFAP65_4th"/>
    <property type="match status" value="1"/>
</dbReference>
<gene>
    <name evidence="7" type="primary">CFAP65</name>
</gene>
<evidence type="ECO:0000256" key="1">
    <source>
        <dbReference type="SAM" id="MobiDB-lite"/>
    </source>
</evidence>
<feature type="region of interest" description="Disordered" evidence="1">
    <location>
        <begin position="1387"/>
        <end position="1458"/>
    </location>
</feature>
<feature type="domain" description="CFAP65 eight Ig-like" evidence="5">
    <location>
        <begin position="890"/>
        <end position="1006"/>
    </location>
</feature>
<dbReference type="InterPro" id="IPR057467">
    <property type="entry name" value="Ig_CFAP65_8th"/>
</dbReference>
<dbReference type="SUPFAM" id="SSF49354">
    <property type="entry name" value="PapD-like"/>
    <property type="match status" value="2"/>
</dbReference>
<feature type="compositionally biased region" description="Basic and acidic residues" evidence="1">
    <location>
        <begin position="1416"/>
        <end position="1425"/>
    </location>
</feature>
<dbReference type="InterPro" id="IPR056344">
    <property type="entry name" value="Ig_CFAP65-like_9th"/>
</dbReference>
<feature type="region of interest" description="Disordered" evidence="1">
    <location>
        <begin position="1478"/>
        <end position="1507"/>
    </location>
</feature>
<feature type="domain" description="CFAP65 seventh Ig-like" evidence="6">
    <location>
        <begin position="789"/>
        <end position="862"/>
    </location>
</feature>
<feature type="compositionally biased region" description="Acidic residues" evidence="1">
    <location>
        <begin position="1555"/>
        <end position="1612"/>
    </location>
</feature>
<dbReference type="GeneTree" id="ENSGT00430000031142"/>
<dbReference type="Pfam" id="PF24816">
    <property type="entry name" value="Ig_CFAP65__9th"/>
    <property type="match status" value="1"/>
</dbReference>